<name>A0AAW1Y3R6_RUBAR</name>
<organism evidence="2 3">
    <name type="scientific">Rubus argutus</name>
    <name type="common">Southern blackberry</name>
    <dbReference type="NCBI Taxonomy" id="59490"/>
    <lineage>
        <taxon>Eukaryota</taxon>
        <taxon>Viridiplantae</taxon>
        <taxon>Streptophyta</taxon>
        <taxon>Embryophyta</taxon>
        <taxon>Tracheophyta</taxon>
        <taxon>Spermatophyta</taxon>
        <taxon>Magnoliopsida</taxon>
        <taxon>eudicotyledons</taxon>
        <taxon>Gunneridae</taxon>
        <taxon>Pentapetalae</taxon>
        <taxon>rosids</taxon>
        <taxon>fabids</taxon>
        <taxon>Rosales</taxon>
        <taxon>Rosaceae</taxon>
        <taxon>Rosoideae</taxon>
        <taxon>Rosoideae incertae sedis</taxon>
        <taxon>Rubus</taxon>
    </lineage>
</organism>
<feature type="compositionally biased region" description="Polar residues" evidence="1">
    <location>
        <begin position="51"/>
        <end position="66"/>
    </location>
</feature>
<evidence type="ECO:0000313" key="3">
    <source>
        <dbReference type="Proteomes" id="UP001457282"/>
    </source>
</evidence>
<reference evidence="2 3" key="1">
    <citation type="journal article" date="2023" name="G3 (Bethesda)">
        <title>A chromosome-length genome assembly and annotation of blackberry (Rubus argutus, cv. 'Hillquist').</title>
        <authorList>
            <person name="Bruna T."/>
            <person name="Aryal R."/>
            <person name="Dudchenko O."/>
            <person name="Sargent D.J."/>
            <person name="Mead D."/>
            <person name="Buti M."/>
            <person name="Cavallini A."/>
            <person name="Hytonen T."/>
            <person name="Andres J."/>
            <person name="Pham M."/>
            <person name="Weisz D."/>
            <person name="Mascagni F."/>
            <person name="Usai G."/>
            <person name="Natali L."/>
            <person name="Bassil N."/>
            <person name="Fernandez G.E."/>
            <person name="Lomsadze A."/>
            <person name="Armour M."/>
            <person name="Olukolu B."/>
            <person name="Poorten T."/>
            <person name="Britton C."/>
            <person name="Davik J."/>
            <person name="Ashrafi H."/>
            <person name="Aiden E.L."/>
            <person name="Borodovsky M."/>
            <person name="Worthington M."/>
        </authorList>
    </citation>
    <scope>NUCLEOTIDE SEQUENCE [LARGE SCALE GENOMIC DNA]</scope>
    <source>
        <strain evidence="2">PI 553951</strain>
    </source>
</reference>
<feature type="region of interest" description="Disordered" evidence="1">
    <location>
        <begin position="88"/>
        <end position="115"/>
    </location>
</feature>
<dbReference type="AlphaFoldDB" id="A0AAW1Y3R6"/>
<evidence type="ECO:0000256" key="1">
    <source>
        <dbReference type="SAM" id="MobiDB-lite"/>
    </source>
</evidence>
<comment type="caution">
    <text evidence="2">The sequence shown here is derived from an EMBL/GenBank/DDBJ whole genome shotgun (WGS) entry which is preliminary data.</text>
</comment>
<gene>
    <name evidence="2" type="ORF">M0R45_008669</name>
</gene>
<sequence length="182" mass="19867">MATASNLHHHEPSDHNPIITSQSISPQHHLQTKYARARAHSPNHSPAPLPINSTTINHSRQSNPTCNYPNQILHQNNPITLTFITNHNESITPSPKQKIKPSSPPNPSHGLTKPIQPICNSITMASTAISQNSSSIQLPMNTSCNSPLSSQSREPSPLQSRRHPNQSAATTAETKTDAKKKK</sequence>
<protein>
    <submittedName>
        <fullName evidence="2">Uncharacterized protein</fullName>
    </submittedName>
</protein>
<accession>A0AAW1Y3R6</accession>
<dbReference type="EMBL" id="JBEDUW010000002">
    <property type="protein sequence ID" value="KAK9943045.1"/>
    <property type="molecule type" value="Genomic_DNA"/>
</dbReference>
<evidence type="ECO:0000313" key="2">
    <source>
        <dbReference type="EMBL" id="KAK9943045.1"/>
    </source>
</evidence>
<keyword evidence="3" id="KW-1185">Reference proteome</keyword>
<feature type="region of interest" description="Disordered" evidence="1">
    <location>
        <begin position="131"/>
        <end position="182"/>
    </location>
</feature>
<dbReference type="Proteomes" id="UP001457282">
    <property type="component" value="Unassembled WGS sequence"/>
</dbReference>
<proteinExistence type="predicted"/>
<feature type="region of interest" description="Disordered" evidence="1">
    <location>
        <begin position="1"/>
        <end position="66"/>
    </location>
</feature>
<feature type="compositionally biased region" description="Polar residues" evidence="1">
    <location>
        <begin position="18"/>
        <end position="29"/>
    </location>
</feature>
<feature type="compositionally biased region" description="Polar residues" evidence="1">
    <location>
        <begin position="131"/>
        <end position="159"/>
    </location>
</feature>